<dbReference type="GO" id="GO:0004252">
    <property type="term" value="F:serine-type endopeptidase activity"/>
    <property type="evidence" value="ECO:0007669"/>
    <property type="project" value="InterPro"/>
</dbReference>
<dbReference type="InterPro" id="IPR001254">
    <property type="entry name" value="Trypsin_dom"/>
</dbReference>
<comment type="subcellular location">
    <subcellularLocation>
        <location evidence="1">Secreted</location>
        <location evidence="1">Extracellular space</location>
    </subcellularLocation>
</comment>
<keyword evidence="6" id="KW-1015">Disulfide bond</keyword>
<dbReference type="InParanoid" id="F4WBT5"/>
<sequence>MFSITDLIITCLIYHTAYAVDTQIVGGRNASTGQYPYQVSLKTQNGSHFCGGAIIHEKFVITAAHCLSGKSPDDIFIDVGSIYLSNPESRYLAYKLIIHPDYNKTNMMIINDIGLINIKNKISFTNNTKLINLISYDRNFEDLRLNLTGWGKLKADGLIPEQLQQVVVYGFSQKECPEKNSNFTDRYICTLNAVNQGACNGDSGSALTYEGDLVGILSYGTQPCASGYPDIFTRVYYYRNWINETINENINNAGSNQQLNIILGTFMTYLCISFM</sequence>
<dbReference type="CDD" id="cd00190">
    <property type="entry name" value="Tryp_SPc"/>
    <property type="match status" value="1"/>
</dbReference>
<evidence type="ECO:0000256" key="7">
    <source>
        <dbReference type="RuleBase" id="RU363034"/>
    </source>
</evidence>
<dbReference type="PANTHER" id="PTHR24276">
    <property type="entry name" value="POLYSERASE-RELATED"/>
    <property type="match status" value="1"/>
</dbReference>
<dbReference type="GO" id="GO:0005576">
    <property type="term" value="C:extracellular region"/>
    <property type="evidence" value="ECO:0007669"/>
    <property type="project" value="UniProtKB-SubCell"/>
</dbReference>
<keyword evidence="5 7" id="KW-0720">Serine protease</keyword>
<dbReference type="FunCoup" id="F4WBT5">
    <property type="interactions" value="3"/>
</dbReference>
<evidence type="ECO:0000313" key="10">
    <source>
        <dbReference type="EMBL" id="EGI68363.1"/>
    </source>
</evidence>
<dbReference type="PRINTS" id="PR00722">
    <property type="entry name" value="CHYMOTRYPSIN"/>
</dbReference>
<dbReference type="PROSITE" id="PS00135">
    <property type="entry name" value="TRYPSIN_SER"/>
    <property type="match status" value="1"/>
</dbReference>
<gene>
    <name evidence="10" type="ORF">G5I_03006</name>
</gene>
<dbReference type="SMART" id="SM00020">
    <property type="entry name" value="Tryp_SPc"/>
    <property type="match status" value="1"/>
</dbReference>
<dbReference type="SUPFAM" id="SSF50494">
    <property type="entry name" value="Trypsin-like serine proteases"/>
    <property type="match status" value="1"/>
</dbReference>
<feature type="signal peptide" evidence="8">
    <location>
        <begin position="1"/>
        <end position="19"/>
    </location>
</feature>
<comment type="similarity">
    <text evidence="2">Belongs to the peptidase S1 family.</text>
</comment>
<dbReference type="InterPro" id="IPR043504">
    <property type="entry name" value="Peptidase_S1_PA_chymotrypsin"/>
</dbReference>
<dbReference type="STRING" id="103372.F4WBT5"/>
<dbReference type="EMBL" id="GL888066">
    <property type="protein sequence ID" value="EGI68363.1"/>
    <property type="molecule type" value="Genomic_DNA"/>
</dbReference>
<evidence type="ECO:0000256" key="6">
    <source>
        <dbReference type="ARBA" id="ARBA00023157"/>
    </source>
</evidence>
<dbReference type="FunFam" id="2.40.10.10:FF:000068">
    <property type="entry name" value="transmembrane protease serine 2"/>
    <property type="match status" value="1"/>
</dbReference>
<proteinExistence type="inferred from homology"/>
<accession>F4WBT5</accession>
<keyword evidence="8" id="KW-0732">Signal</keyword>
<dbReference type="PROSITE" id="PS00134">
    <property type="entry name" value="TRYPSIN_HIS"/>
    <property type="match status" value="1"/>
</dbReference>
<evidence type="ECO:0000256" key="3">
    <source>
        <dbReference type="ARBA" id="ARBA00022670"/>
    </source>
</evidence>
<dbReference type="OrthoDB" id="60866at2759"/>
<dbReference type="eggNOG" id="KOG3627">
    <property type="taxonomic scope" value="Eukaryota"/>
</dbReference>
<evidence type="ECO:0000256" key="8">
    <source>
        <dbReference type="SAM" id="SignalP"/>
    </source>
</evidence>
<dbReference type="Pfam" id="PF00089">
    <property type="entry name" value="Trypsin"/>
    <property type="match status" value="1"/>
</dbReference>
<name>F4WBT5_ACREC</name>
<organism evidence="11">
    <name type="scientific">Acromyrmex echinatior</name>
    <name type="common">Panamanian leafcutter ant</name>
    <name type="synonym">Acromyrmex octospinosus echinatior</name>
    <dbReference type="NCBI Taxonomy" id="103372"/>
    <lineage>
        <taxon>Eukaryota</taxon>
        <taxon>Metazoa</taxon>
        <taxon>Ecdysozoa</taxon>
        <taxon>Arthropoda</taxon>
        <taxon>Hexapoda</taxon>
        <taxon>Insecta</taxon>
        <taxon>Pterygota</taxon>
        <taxon>Neoptera</taxon>
        <taxon>Endopterygota</taxon>
        <taxon>Hymenoptera</taxon>
        <taxon>Apocrita</taxon>
        <taxon>Aculeata</taxon>
        <taxon>Formicoidea</taxon>
        <taxon>Formicidae</taxon>
        <taxon>Myrmicinae</taxon>
        <taxon>Acromyrmex</taxon>
    </lineage>
</organism>
<keyword evidence="3 7" id="KW-0645">Protease</keyword>
<keyword evidence="11" id="KW-1185">Reference proteome</keyword>
<dbReference type="PROSITE" id="PS50240">
    <property type="entry name" value="TRYPSIN_DOM"/>
    <property type="match status" value="1"/>
</dbReference>
<keyword evidence="4 7" id="KW-0378">Hydrolase</keyword>
<protein>
    <submittedName>
        <fullName evidence="10">Chymotrypsin-2</fullName>
    </submittedName>
</protein>
<evidence type="ECO:0000256" key="4">
    <source>
        <dbReference type="ARBA" id="ARBA00022801"/>
    </source>
</evidence>
<evidence type="ECO:0000259" key="9">
    <source>
        <dbReference type="PROSITE" id="PS50240"/>
    </source>
</evidence>
<dbReference type="GO" id="GO:0006508">
    <property type="term" value="P:proteolysis"/>
    <property type="evidence" value="ECO:0007669"/>
    <property type="project" value="UniProtKB-KW"/>
</dbReference>
<feature type="domain" description="Peptidase S1" evidence="9">
    <location>
        <begin position="24"/>
        <end position="247"/>
    </location>
</feature>
<dbReference type="FunFam" id="2.40.10.10:FF:000036">
    <property type="entry name" value="Trypsin beta"/>
    <property type="match status" value="1"/>
</dbReference>
<dbReference type="InterPro" id="IPR033116">
    <property type="entry name" value="TRYPSIN_SER"/>
</dbReference>
<dbReference type="PANTHER" id="PTHR24276:SF98">
    <property type="entry name" value="FI18310P1-RELATED"/>
    <property type="match status" value="1"/>
</dbReference>
<dbReference type="InterPro" id="IPR050430">
    <property type="entry name" value="Peptidase_S1"/>
</dbReference>
<dbReference type="MEROPS" id="S01.A92"/>
<dbReference type="InterPro" id="IPR001314">
    <property type="entry name" value="Peptidase_S1A"/>
</dbReference>
<feature type="chain" id="PRO_5003320338" evidence="8">
    <location>
        <begin position="20"/>
        <end position="275"/>
    </location>
</feature>
<evidence type="ECO:0000256" key="2">
    <source>
        <dbReference type="ARBA" id="ARBA00007664"/>
    </source>
</evidence>
<evidence type="ECO:0000256" key="5">
    <source>
        <dbReference type="ARBA" id="ARBA00022825"/>
    </source>
</evidence>
<evidence type="ECO:0000256" key="1">
    <source>
        <dbReference type="ARBA" id="ARBA00004239"/>
    </source>
</evidence>
<dbReference type="InterPro" id="IPR009003">
    <property type="entry name" value="Peptidase_S1_PA"/>
</dbReference>
<dbReference type="Gene3D" id="2.40.10.10">
    <property type="entry name" value="Trypsin-like serine proteases"/>
    <property type="match status" value="2"/>
</dbReference>
<dbReference type="AlphaFoldDB" id="F4WBT5"/>
<reference evidence="10" key="1">
    <citation type="submission" date="2011-02" db="EMBL/GenBank/DDBJ databases">
        <title>The genome of the leaf-cutting ant Acromyrmex echinatior suggests key adaptations to social evolution and fungus farming.</title>
        <authorList>
            <person name="Nygaard S."/>
            <person name="Zhang G."/>
        </authorList>
    </citation>
    <scope>NUCLEOTIDE SEQUENCE</scope>
</reference>
<dbReference type="Proteomes" id="UP000007755">
    <property type="component" value="Unassembled WGS sequence"/>
</dbReference>
<dbReference type="InterPro" id="IPR018114">
    <property type="entry name" value="TRYPSIN_HIS"/>
</dbReference>
<evidence type="ECO:0000313" key="11">
    <source>
        <dbReference type="Proteomes" id="UP000007755"/>
    </source>
</evidence>